<dbReference type="Proteomes" id="UP000268084">
    <property type="component" value="Chromosome"/>
</dbReference>
<name>A0A3G8ZJ94_9ACTN</name>
<evidence type="ECO:0000256" key="2">
    <source>
        <dbReference type="ARBA" id="ARBA00023002"/>
    </source>
</evidence>
<dbReference type="PRINTS" id="PR00081">
    <property type="entry name" value="GDHRDH"/>
</dbReference>
<dbReference type="EMBL" id="CP034170">
    <property type="protein sequence ID" value="AZI57343.1"/>
    <property type="molecule type" value="Genomic_DNA"/>
</dbReference>
<keyword evidence="2" id="KW-0560">Oxidoreductase</keyword>
<dbReference type="PROSITE" id="PS00061">
    <property type="entry name" value="ADH_SHORT"/>
    <property type="match status" value="1"/>
</dbReference>
<gene>
    <name evidence="3" type="ORF">EH165_03370</name>
</gene>
<evidence type="ECO:0000313" key="3">
    <source>
        <dbReference type="EMBL" id="AZI57343.1"/>
    </source>
</evidence>
<dbReference type="PANTHER" id="PTHR43477">
    <property type="entry name" value="DIHYDROANTICAPSIN 7-DEHYDROGENASE"/>
    <property type="match status" value="1"/>
</dbReference>
<dbReference type="GO" id="GO:0016491">
    <property type="term" value="F:oxidoreductase activity"/>
    <property type="evidence" value="ECO:0007669"/>
    <property type="project" value="UniProtKB-KW"/>
</dbReference>
<dbReference type="InterPro" id="IPR051122">
    <property type="entry name" value="SDR_DHRS6-like"/>
</dbReference>
<evidence type="ECO:0000313" key="4">
    <source>
        <dbReference type="Proteomes" id="UP000268084"/>
    </source>
</evidence>
<reference evidence="3 4" key="1">
    <citation type="submission" date="2018-11" db="EMBL/GenBank/DDBJ databases">
        <authorList>
            <person name="Da X."/>
        </authorList>
    </citation>
    <scope>NUCLEOTIDE SEQUENCE [LARGE SCALE GENOMIC DNA]</scope>
    <source>
        <strain evidence="3 4">S14-144</strain>
    </source>
</reference>
<dbReference type="Gene3D" id="3.40.50.720">
    <property type="entry name" value="NAD(P)-binding Rossmann-like Domain"/>
    <property type="match status" value="1"/>
</dbReference>
<evidence type="ECO:0000256" key="1">
    <source>
        <dbReference type="ARBA" id="ARBA00006484"/>
    </source>
</evidence>
<keyword evidence="4" id="KW-1185">Reference proteome</keyword>
<dbReference type="AlphaFoldDB" id="A0A3G8ZJ94"/>
<protein>
    <submittedName>
        <fullName evidence="3">SDR family NAD(P)-dependent oxidoreductase</fullName>
    </submittedName>
</protein>
<proteinExistence type="inferred from homology"/>
<sequence>MITAPAGSPTRGTPVAGRVVVVTGATGVAGQAVCAELIDNGASVIAVASDVSRLADLQVRHPLLTTQVCDLADFAAVTALADSIGPVDGVIHLVGGWRGGGGLVGQSDADWEFLVTALVATLRNVTRAFHTALLHSDSARVVIVGATAAAAPTAGNANYAAAKAAAQAWMGAVADSFRLAQSGHRTAPTEQTAAALTLVIKALVTEADRHAQPEKSFPGFTDTRELARTVVGLWSRPAAELNGAAISLIS</sequence>
<dbReference type="InterPro" id="IPR036291">
    <property type="entry name" value="NAD(P)-bd_dom_sf"/>
</dbReference>
<dbReference type="SUPFAM" id="SSF51735">
    <property type="entry name" value="NAD(P)-binding Rossmann-fold domains"/>
    <property type="match status" value="1"/>
</dbReference>
<reference evidence="3 4" key="2">
    <citation type="submission" date="2018-12" db="EMBL/GenBank/DDBJ databases">
        <title>Nakamurella antarcticus sp. nov., isolated from Antarctica South Shetland Islands soil.</title>
        <authorList>
            <person name="Peng F."/>
        </authorList>
    </citation>
    <scope>NUCLEOTIDE SEQUENCE [LARGE SCALE GENOMIC DNA]</scope>
    <source>
        <strain evidence="3 4">S14-144</strain>
    </source>
</reference>
<comment type="similarity">
    <text evidence="1">Belongs to the short-chain dehydrogenases/reductases (SDR) family.</text>
</comment>
<dbReference type="PANTHER" id="PTHR43477:SF1">
    <property type="entry name" value="DIHYDROANTICAPSIN 7-DEHYDROGENASE"/>
    <property type="match status" value="1"/>
</dbReference>
<dbReference type="OrthoDB" id="4773823at2"/>
<accession>A0A3G8ZJ94</accession>
<dbReference type="InterPro" id="IPR020904">
    <property type="entry name" value="Sc_DH/Rdtase_CS"/>
</dbReference>
<dbReference type="KEGG" id="nak:EH165_03370"/>
<dbReference type="RefSeq" id="WP_124798028.1">
    <property type="nucleotide sequence ID" value="NZ_CP034170.1"/>
</dbReference>
<organism evidence="3 4">
    <name type="scientific">Nakamurella antarctica</name>
    <dbReference type="NCBI Taxonomy" id="1902245"/>
    <lineage>
        <taxon>Bacteria</taxon>
        <taxon>Bacillati</taxon>
        <taxon>Actinomycetota</taxon>
        <taxon>Actinomycetes</taxon>
        <taxon>Nakamurellales</taxon>
        <taxon>Nakamurellaceae</taxon>
        <taxon>Nakamurella</taxon>
    </lineage>
</organism>
<dbReference type="InterPro" id="IPR002347">
    <property type="entry name" value="SDR_fam"/>
</dbReference>
<dbReference type="Pfam" id="PF00106">
    <property type="entry name" value="adh_short"/>
    <property type="match status" value="1"/>
</dbReference>